<sequence>MNGIEIIAKSIKSIGIEHIFGIVGVPITPIAYELQKIGMEFYGFRNEQSASYATSVVGYLSGKPGLCMTVSGPGMVHALPGLLNAQSNCWPMILMSSTVSTLERGKGGFQESDQMKQADPLCKKCYHVPSVDKFPAILVDAYLQSIKGRPGPVYIEIPSEIIQNKTLVYDNVNMPIGTPSVPYEPTDHISISGLVGYLLSESKRPVIIGGKGAAMSRAENELREFVKTTGIPFLPSPMGKGLVPDDDPSVVSAARSMTLKNADIVLVLGARLNWMFNYGNSPTFAENVQFLVVDVDVSEFRSTKNVTLLVQSDIKKFLVEANKLVKENLIKFRNGGELLKWKEDLQKEMLVKGKQLEDQMKQPQVSDSDYLGYHQVYGVLRDYLFTANNCRDYVFVNEGANTMDIGRLCIPQFEARTRLDAGTLGTMGIGVGYALAASIVHRNPQRRVICVQGDSAFGFSGMEMELAVRYQLPIVFVVINNNGVYEGLEEKPSVSNANTLPPTSLSIDCRYDKMMESFGGTGYFISTLSSLTDICKQISSQSTQSPTLLNIKIKPSSIKPKIIH</sequence>
<dbReference type="OrthoDB" id="10006023at2759"/>
<dbReference type="InterPro" id="IPR011766">
    <property type="entry name" value="TPP_enzyme_TPP-bd"/>
</dbReference>
<dbReference type="EMBL" id="LODT01000029">
    <property type="protein sequence ID" value="KYQ92409.1"/>
    <property type="molecule type" value="Genomic_DNA"/>
</dbReference>
<dbReference type="SUPFAM" id="SSF52467">
    <property type="entry name" value="DHS-like NAD/FAD-binding domain"/>
    <property type="match status" value="1"/>
</dbReference>
<evidence type="ECO:0000259" key="11">
    <source>
        <dbReference type="Pfam" id="PF00205"/>
    </source>
</evidence>
<dbReference type="InterPro" id="IPR045025">
    <property type="entry name" value="HACL1-like"/>
</dbReference>
<evidence type="ECO:0000313" key="15">
    <source>
        <dbReference type="Proteomes" id="UP000076078"/>
    </source>
</evidence>
<evidence type="ECO:0000256" key="9">
    <source>
        <dbReference type="ARBA" id="ARBA00044518"/>
    </source>
</evidence>
<comment type="catalytic activity">
    <reaction evidence="7">
        <text>a 2-hydroxy-3-methyl fatty acyl-CoA = a 2-methyl-branched fatty aldehyde + formyl-CoA</text>
        <dbReference type="Rhea" id="RHEA:25375"/>
        <dbReference type="ChEBI" id="CHEBI:49188"/>
        <dbReference type="ChEBI" id="CHEBI:57376"/>
        <dbReference type="ChEBI" id="CHEBI:58783"/>
        <dbReference type="EC" id="4.1.2.63"/>
    </reaction>
    <physiologicalReaction direction="left-to-right" evidence="7">
        <dbReference type="Rhea" id="RHEA:25376"/>
    </physiologicalReaction>
</comment>
<dbReference type="CDD" id="cd07035">
    <property type="entry name" value="TPP_PYR_POX_like"/>
    <property type="match status" value="1"/>
</dbReference>
<evidence type="ECO:0000256" key="6">
    <source>
        <dbReference type="ARBA" id="ARBA00023239"/>
    </source>
</evidence>
<evidence type="ECO:0000256" key="5">
    <source>
        <dbReference type="ARBA" id="ARBA00023052"/>
    </source>
</evidence>
<dbReference type="OMA" id="YMGMIGM"/>
<dbReference type="GO" id="GO:0005777">
    <property type="term" value="C:peroxisome"/>
    <property type="evidence" value="ECO:0007669"/>
    <property type="project" value="TreeGrafter"/>
</dbReference>
<evidence type="ECO:0000256" key="2">
    <source>
        <dbReference type="ARBA" id="ARBA00007812"/>
    </source>
</evidence>
<evidence type="ECO:0000256" key="7">
    <source>
        <dbReference type="ARBA" id="ARBA00044451"/>
    </source>
</evidence>
<dbReference type="PANTHER" id="PTHR43710">
    <property type="entry name" value="2-HYDROXYACYL-COA LYASE"/>
    <property type="match status" value="1"/>
</dbReference>
<dbReference type="PANTHER" id="PTHR43710:SF2">
    <property type="entry name" value="2-HYDROXYACYL-COA LYASE 1"/>
    <property type="match status" value="1"/>
</dbReference>
<dbReference type="Pfam" id="PF00205">
    <property type="entry name" value="TPP_enzyme_M"/>
    <property type="match status" value="1"/>
</dbReference>
<keyword evidence="6" id="KW-0456">Lyase</keyword>
<proteinExistence type="inferred from homology"/>
<dbReference type="Gene3D" id="3.40.50.1220">
    <property type="entry name" value="TPP-binding domain"/>
    <property type="match status" value="1"/>
</dbReference>
<dbReference type="InterPro" id="IPR012000">
    <property type="entry name" value="Thiamin_PyroP_enz_cen_dom"/>
</dbReference>
<evidence type="ECO:0000256" key="8">
    <source>
        <dbReference type="ARBA" id="ARBA00044454"/>
    </source>
</evidence>
<reference evidence="14 15" key="1">
    <citation type="submission" date="2015-12" db="EMBL/GenBank/DDBJ databases">
        <title>Dictyostelia acquired genes for synthesis and detection of signals that induce cell-type specialization by lateral gene transfer from prokaryotes.</title>
        <authorList>
            <person name="Gloeckner G."/>
            <person name="Schaap P."/>
        </authorList>
    </citation>
    <scope>NUCLEOTIDE SEQUENCE [LARGE SCALE GENOMIC DNA]</scope>
    <source>
        <strain evidence="14 15">TK</strain>
    </source>
</reference>
<evidence type="ECO:0000256" key="10">
    <source>
        <dbReference type="RuleBase" id="RU362132"/>
    </source>
</evidence>
<keyword evidence="3" id="KW-0479">Metal-binding</keyword>
<dbReference type="Pfam" id="PF02776">
    <property type="entry name" value="TPP_enzyme_N"/>
    <property type="match status" value="1"/>
</dbReference>
<evidence type="ECO:0000259" key="12">
    <source>
        <dbReference type="Pfam" id="PF02775"/>
    </source>
</evidence>
<dbReference type="InParanoid" id="A0A151ZER9"/>
<dbReference type="AlphaFoldDB" id="A0A151ZER9"/>
<comment type="caution">
    <text evidence="14">The sequence shown here is derived from an EMBL/GenBank/DDBJ whole genome shotgun (WGS) entry which is preliminary data.</text>
</comment>
<evidence type="ECO:0000256" key="1">
    <source>
        <dbReference type="ARBA" id="ARBA00001964"/>
    </source>
</evidence>
<dbReference type="GO" id="GO:0106359">
    <property type="term" value="F:2-hydroxyacyl-CoA lyase activity"/>
    <property type="evidence" value="ECO:0007669"/>
    <property type="project" value="UniProtKB-EC"/>
</dbReference>
<comment type="catalytic activity">
    <reaction evidence="8">
        <text>an (R)-2-hydroxy-long-chain-fatty acyl-CoA = a long-chain fatty aldehyde + formyl-CoA</text>
        <dbReference type="Rhea" id="RHEA:67444"/>
        <dbReference type="ChEBI" id="CHEBI:17176"/>
        <dbReference type="ChEBI" id="CHEBI:57376"/>
        <dbReference type="ChEBI" id="CHEBI:170012"/>
        <dbReference type="EC" id="4.1.2.63"/>
    </reaction>
    <physiologicalReaction direction="left-to-right" evidence="8">
        <dbReference type="Rhea" id="RHEA:67445"/>
    </physiologicalReaction>
</comment>
<dbReference type="Gene3D" id="3.40.50.970">
    <property type="match status" value="2"/>
</dbReference>
<dbReference type="Proteomes" id="UP000076078">
    <property type="component" value="Unassembled WGS sequence"/>
</dbReference>
<organism evidence="14 15">
    <name type="scientific">Tieghemostelium lacteum</name>
    <name type="common">Slime mold</name>
    <name type="synonym">Dictyostelium lacteum</name>
    <dbReference type="NCBI Taxonomy" id="361077"/>
    <lineage>
        <taxon>Eukaryota</taxon>
        <taxon>Amoebozoa</taxon>
        <taxon>Evosea</taxon>
        <taxon>Eumycetozoa</taxon>
        <taxon>Dictyostelia</taxon>
        <taxon>Dictyosteliales</taxon>
        <taxon>Raperosteliaceae</taxon>
        <taxon>Tieghemostelium</taxon>
    </lineage>
</organism>
<dbReference type="InterPro" id="IPR029061">
    <property type="entry name" value="THDP-binding"/>
</dbReference>
<evidence type="ECO:0000259" key="13">
    <source>
        <dbReference type="Pfam" id="PF02776"/>
    </source>
</evidence>
<evidence type="ECO:0000313" key="14">
    <source>
        <dbReference type="EMBL" id="KYQ92409.1"/>
    </source>
</evidence>
<dbReference type="CDD" id="cd02004">
    <property type="entry name" value="TPP_BZL_OCoD_HPCL"/>
    <property type="match status" value="1"/>
</dbReference>
<feature type="domain" description="Thiamine pyrophosphate enzyme N-terminal TPP-binding" evidence="13">
    <location>
        <begin position="1"/>
        <end position="116"/>
    </location>
</feature>
<evidence type="ECO:0000256" key="4">
    <source>
        <dbReference type="ARBA" id="ARBA00022842"/>
    </source>
</evidence>
<keyword evidence="15" id="KW-1185">Reference proteome</keyword>
<evidence type="ECO:0000256" key="3">
    <source>
        <dbReference type="ARBA" id="ARBA00022723"/>
    </source>
</evidence>
<dbReference type="FunCoup" id="A0A151ZER9">
    <property type="interactions" value="480"/>
</dbReference>
<comment type="similarity">
    <text evidence="2 10">Belongs to the TPP enzyme family.</text>
</comment>
<gene>
    <name evidence="14" type="ORF">DLAC_06385</name>
</gene>
<dbReference type="InterPro" id="IPR029035">
    <property type="entry name" value="DHS-like_NAD/FAD-binding_dom"/>
</dbReference>
<feature type="domain" description="Thiamine pyrophosphate enzyme TPP-binding" evidence="12">
    <location>
        <begin position="401"/>
        <end position="550"/>
    </location>
</feature>
<name>A0A151ZER9_TIELA</name>
<accession>A0A151ZER9</accession>
<dbReference type="GO" id="GO:0001561">
    <property type="term" value="P:fatty acid alpha-oxidation"/>
    <property type="evidence" value="ECO:0007669"/>
    <property type="project" value="TreeGrafter"/>
</dbReference>
<dbReference type="InterPro" id="IPR012001">
    <property type="entry name" value="Thiamin_PyroP_enz_TPP-bd_dom"/>
</dbReference>
<dbReference type="EC" id="4.1.2.63" evidence="9"/>
<feature type="domain" description="Thiamine pyrophosphate enzyme central" evidence="11">
    <location>
        <begin position="198"/>
        <end position="319"/>
    </location>
</feature>
<keyword evidence="5 10" id="KW-0786">Thiamine pyrophosphate</keyword>
<dbReference type="SUPFAM" id="SSF52518">
    <property type="entry name" value="Thiamin diphosphate-binding fold (THDP-binding)"/>
    <property type="match status" value="2"/>
</dbReference>
<dbReference type="STRING" id="361077.A0A151ZER9"/>
<dbReference type="GO" id="GO:0030976">
    <property type="term" value="F:thiamine pyrophosphate binding"/>
    <property type="evidence" value="ECO:0007669"/>
    <property type="project" value="InterPro"/>
</dbReference>
<dbReference type="GO" id="GO:0000287">
    <property type="term" value="F:magnesium ion binding"/>
    <property type="evidence" value="ECO:0007669"/>
    <property type="project" value="InterPro"/>
</dbReference>
<comment type="cofactor">
    <cofactor evidence="1">
        <name>thiamine diphosphate</name>
        <dbReference type="ChEBI" id="CHEBI:58937"/>
    </cofactor>
</comment>
<protein>
    <recommendedName>
        <fullName evidence="9">2-hydroxyacyl-CoA lyase</fullName>
        <ecNumber evidence="9">4.1.2.63</ecNumber>
    </recommendedName>
</protein>
<dbReference type="Pfam" id="PF02775">
    <property type="entry name" value="TPP_enzyme_C"/>
    <property type="match status" value="1"/>
</dbReference>
<keyword evidence="4" id="KW-0460">Magnesium</keyword>